<comment type="caution">
    <text evidence="3">The sequence shown here is derived from an EMBL/GenBank/DDBJ whole genome shotgun (WGS) entry which is preliminary data.</text>
</comment>
<dbReference type="RefSeq" id="WP_225400384.1">
    <property type="nucleotide sequence ID" value="NZ_JAYJJT010000043.1"/>
</dbReference>
<accession>A0ABU5YQK7</accession>
<evidence type="ECO:0000313" key="4">
    <source>
        <dbReference type="Proteomes" id="UP001299046"/>
    </source>
</evidence>
<gene>
    <name evidence="3" type="ORF">KV112_21905</name>
</gene>
<dbReference type="Gene3D" id="3.90.1720.10">
    <property type="entry name" value="endopeptidase domain like (from Nostoc punctiforme)"/>
    <property type="match status" value="1"/>
</dbReference>
<dbReference type="Pfam" id="PF05257">
    <property type="entry name" value="CHAP"/>
    <property type="match status" value="1"/>
</dbReference>
<name>A0ABU5YQK7_9MYCO</name>
<proteinExistence type="predicted"/>
<feature type="compositionally biased region" description="Low complexity" evidence="1">
    <location>
        <begin position="88"/>
        <end position="106"/>
    </location>
</feature>
<feature type="region of interest" description="Disordered" evidence="1">
    <location>
        <begin position="78"/>
        <end position="106"/>
    </location>
</feature>
<keyword evidence="4" id="KW-1185">Reference proteome</keyword>
<dbReference type="SUPFAM" id="SSF140453">
    <property type="entry name" value="EsxAB dimer-like"/>
    <property type="match status" value="1"/>
</dbReference>
<dbReference type="Proteomes" id="UP001299046">
    <property type="component" value="Unassembled WGS sequence"/>
</dbReference>
<dbReference type="Gene3D" id="1.10.287.1060">
    <property type="entry name" value="ESAT-6-like"/>
    <property type="match status" value="1"/>
</dbReference>
<organism evidence="3 4">
    <name type="scientific">[Mycobacterium] zoologicum</name>
    <dbReference type="NCBI Taxonomy" id="2872311"/>
    <lineage>
        <taxon>Bacteria</taxon>
        <taxon>Bacillati</taxon>
        <taxon>Actinomycetota</taxon>
        <taxon>Actinomycetes</taxon>
        <taxon>Mycobacteriales</taxon>
        <taxon>Mycobacteriaceae</taxon>
        <taxon>Mycolicibacter</taxon>
    </lineage>
</organism>
<evidence type="ECO:0000313" key="3">
    <source>
        <dbReference type="EMBL" id="MEB3052351.1"/>
    </source>
</evidence>
<reference evidence="3 4" key="1">
    <citation type="submission" date="2023-12" db="EMBL/GenBank/DDBJ databases">
        <title>Description of new species of Mycobacterium terrae complex isolated from sewage at the Sao Paulo Zoological Park Foundation in Brazil.</title>
        <authorList>
            <person name="Romagnoli C.L."/>
            <person name="Conceicao E.C."/>
            <person name="Machado E."/>
            <person name="Barreto L.B.P.F."/>
            <person name="Sharma A."/>
            <person name="Silva N.M."/>
            <person name="Marques L.E."/>
            <person name="Juliana M.A."/>
            <person name="Lourenco M.C.S."/>
            <person name="Digiampietri L.A."/>
            <person name="Suffys P.N."/>
            <person name="Viana-Niero C."/>
        </authorList>
    </citation>
    <scope>NUCLEOTIDE SEQUENCE [LARGE SCALE GENOMIC DNA]</scope>
    <source>
        <strain evidence="3 4">MYC123</strain>
    </source>
</reference>
<evidence type="ECO:0000259" key="2">
    <source>
        <dbReference type="PROSITE" id="PS50911"/>
    </source>
</evidence>
<feature type="domain" description="Peptidase C51" evidence="2">
    <location>
        <begin position="136"/>
        <end position="283"/>
    </location>
</feature>
<sequence>MTQLGMDVDAVEKTSKELKSKANQIKSLISGIDSSVKKLSSTWEGKDAQTFVNDWWPKHKKNLTSVANDVEGLGTSAWNNAQEQRRVSGATGAGSSSQAAHSGTTAAHSAAGTAGAVAGTAAGGAAAASAAASQNAQAVDAFVNKWQHNEINYDQAYGAQCFDVFRQYNADNGIPNTGMAHDSDAAADIYNHFGRNGVEKYYDRIPYGSGTPQPGDVIVYGGNSTNGGAGHVAVITSVDGDNYSVIEQNYTGAKTADGWPHDPALVRPHTFSKQSAPILGYLRPKG</sequence>
<protein>
    <submittedName>
        <fullName evidence="3">CHAP domain-containing protein</fullName>
    </submittedName>
</protein>
<dbReference type="InterPro" id="IPR036689">
    <property type="entry name" value="ESAT-6-like_sf"/>
</dbReference>
<dbReference type="Pfam" id="PF06013">
    <property type="entry name" value="WXG100"/>
    <property type="match status" value="1"/>
</dbReference>
<evidence type="ECO:0000256" key="1">
    <source>
        <dbReference type="SAM" id="MobiDB-lite"/>
    </source>
</evidence>
<dbReference type="SUPFAM" id="SSF54001">
    <property type="entry name" value="Cysteine proteinases"/>
    <property type="match status" value="1"/>
</dbReference>
<dbReference type="InterPro" id="IPR007921">
    <property type="entry name" value="CHAP_dom"/>
</dbReference>
<dbReference type="EMBL" id="JAYJJT010000043">
    <property type="protein sequence ID" value="MEB3052351.1"/>
    <property type="molecule type" value="Genomic_DNA"/>
</dbReference>
<dbReference type="InterPro" id="IPR038765">
    <property type="entry name" value="Papain-like_cys_pep_sf"/>
</dbReference>
<dbReference type="PROSITE" id="PS50911">
    <property type="entry name" value="CHAP"/>
    <property type="match status" value="1"/>
</dbReference>
<dbReference type="InterPro" id="IPR010310">
    <property type="entry name" value="T7SS_ESAT-6-like"/>
</dbReference>